<dbReference type="SUPFAM" id="SSF54001">
    <property type="entry name" value="Cysteine proteinases"/>
    <property type="match status" value="1"/>
</dbReference>
<feature type="transmembrane region" description="Helical" evidence="2">
    <location>
        <begin position="51"/>
        <end position="71"/>
    </location>
</feature>
<dbReference type="Proteomes" id="UP000243847">
    <property type="component" value="Chromosome sequence1"/>
</dbReference>
<feature type="transmembrane region" description="Helical" evidence="2">
    <location>
        <begin position="113"/>
        <end position="135"/>
    </location>
</feature>
<dbReference type="Pfam" id="PF01841">
    <property type="entry name" value="Transglut_core"/>
    <property type="match status" value="1"/>
</dbReference>
<protein>
    <recommendedName>
        <fullName evidence="7">Transglutaminase-like domain-containing protein</fullName>
    </recommendedName>
</protein>
<proteinExistence type="predicted"/>
<name>A0A173LVA3_9MICO</name>
<feature type="transmembrane region" description="Helical" evidence="2">
    <location>
        <begin position="142"/>
        <end position="159"/>
    </location>
</feature>
<sequence>MRALFLALAVVVSLVPLWPVYQTPAFIVAVVVGGLLGALIALVSARRSWSVLATVLATVGAYLLVGVPVAIPSQALFGILPTLQGELSLITAVVLSWKQLVTVMPPVGSYEALLVPAFILSLCGVLLATVLSLRLPRNRARSNWAAVVPLLTLGTSIWLGPSRSFASIVVTVGVFVLIALWFAAGRSTNTRAGFRSLGVVVLAAVVASAIVVVVPITNRSVWRTEIEQPFVLQDDTSPLSEYRNYVTGNQQSAELLTVTGLEAGQRLSLATLDNYTGVLYSVGGVAADFTKIPGSLPVDSSSGQKVSAEITIDQLTGPWVPLPGALGSLSFTGSNARSLTDSFYYSRPSQTGALITGLASGDSYTTVAHEGEMVNVDALASLTPGEAIVPAPAVIPDGLDAFVATTAKGKTSAGERLQASLTALMTEGYISHGGPGEVPSASGHGANRIAALFAATPMVGDAEQYSTAAALIATQLGFPARVVMGFIAPEGSSAQSALTFTGADMTAWIEVSTSQGWVAINTNPAERPIPDEQPQDPTEVAFPQTAADPPAQEEPQLNDSASAEAAQEEQPNTVDPVLQTVLAIISGVAWTLLWLGILASPLLSIVFLKRRRRNKRFTAATSQEQVLGAWEELRDVLVDNGTAAPASNTRREIAEETGIHAATAVAVLADTAQYSGEKVSESEVLRAWTDVDQLSDEIARERTRWQRIRARISLRSFNIPWARLTSWLPKRR</sequence>
<evidence type="ECO:0000256" key="2">
    <source>
        <dbReference type="SAM" id="Phobius"/>
    </source>
</evidence>
<dbReference type="InterPro" id="IPR021878">
    <property type="entry name" value="TgpA_N"/>
</dbReference>
<keyword evidence="2" id="KW-1133">Transmembrane helix</keyword>
<feature type="compositionally biased region" description="Low complexity" evidence="1">
    <location>
        <begin position="560"/>
        <end position="570"/>
    </location>
</feature>
<feature type="transmembrane region" description="Helical" evidence="2">
    <location>
        <begin position="165"/>
        <end position="184"/>
    </location>
</feature>
<dbReference type="RefSeq" id="WP_096380431.1">
    <property type="nucleotide sequence ID" value="NZ_AP017457.1"/>
</dbReference>
<dbReference type="InterPro" id="IPR052901">
    <property type="entry name" value="Bact_TGase-like"/>
</dbReference>
<dbReference type="AlphaFoldDB" id="A0A173LVA3"/>
<organism evidence="5 6">
    <name type="scientific">Aurantimicrobium minutum</name>
    <dbReference type="NCBI Taxonomy" id="708131"/>
    <lineage>
        <taxon>Bacteria</taxon>
        <taxon>Bacillati</taxon>
        <taxon>Actinomycetota</taxon>
        <taxon>Actinomycetes</taxon>
        <taxon>Micrococcales</taxon>
        <taxon>Microbacteriaceae</taxon>
        <taxon>Aurantimicrobium</taxon>
    </lineage>
</organism>
<dbReference type="Pfam" id="PF11992">
    <property type="entry name" value="TgpA_N"/>
    <property type="match status" value="1"/>
</dbReference>
<evidence type="ECO:0000259" key="4">
    <source>
        <dbReference type="Pfam" id="PF11992"/>
    </source>
</evidence>
<feature type="domain" description="Transglutaminase-like" evidence="3">
    <location>
        <begin position="406"/>
        <end position="521"/>
    </location>
</feature>
<keyword evidence="2" id="KW-0472">Membrane</keyword>
<dbReference type="KEGG" id="amin:AUMI_12400"/>
<dbReference type="InterPro" id="IPR038765">
    <property type="entry name" value="Papain-like_cys_pep_sf"/>
</dbReference>
<gene>
    <name evidence="5" type="ORF">AUMI_12400</name>
</gene>
<feature type="domain" description="Protein-glutamine gamma-glutamyltransferase TgpA N-terminal" evidence="4">
    <location>
        <begin position="8"/>
        <end position="350"/>
    </location>
</feature>
<feature type="transmembrane region" description="Helical" evidence="2">
    <location>
        <begin position="24"/>
        <end position="44"/>
    </location>
</feature>
<evidence type="ECO:0000259" key="3">
    <source>
        <dbReference type="Pfam" id="PF01841"/>
    </source>
</evidence>
<keyword evidence="2" id="KW-0812">Transmembrane</keyword>
<evidence type="ECO:0000256" key="1">
    <source>
        <dbReference type="SAM" id="MobiDB-lite"/>
    </source>
</evidence>
<evidence type="ECO:0000313" key="5">
    <source>
        <dbReference type="EMBL" id="BAU98782.1"/>
    </source>
</evidence>
<evidence type="ECO:0000313" key="6">
    <source>
        <dbReference type="Proteomes" id="UP000243847"/>
    </source>
</evidence>
<dbReference type="InterPro" id="IPR002931">
    <property type="entry name" value="Transglutaminase-like"/>
</dbReference>
<feature type="transmembrane region" description="Helical" evidence="2">
    <location>
        <begin position="196"/>
        <end position="216"/>
    </location>
</feature>
<dbReference type="GeneID" id="80451424"/>
<dbReference type="OrthoDB" id="3651060at2"/>
<feature type="region of interest" description="Disordered" evidence="1">
    <location>
        <begin position="523"/>
        <end position="572"/>
    </location>
</feature>
<dbReference type="EMBL" id="AP017457">
    <property type="protein sequence ID" value="BAU98782.1"/>
    <property type="molecule type" value="Genomic_DNA"/>
</dbReference>
<dbReference type="PANTHER" id="PTHR42736">
    <property type="entry name" value="PROTEIN-GLUTAMINE GAMMA-GLUTAMYLTRANSFERASE"/>
    <property type="match status" value="1"/>
</dbReference>
<reference evidence="5 6" key="1">
    <citation type="journal article" date="2016" name="Genome Announc.">
        <title>Complete Genome Sequence of Aurantimicrobium minutum Type Strain KNCT, a Planktonic Ultramicrobacterium Isolated from River Water.</title>
        <authorList>
            <person name="Nakai R."/>
            <person name="Fujisawa T."/>
            <person name="Nakamura Y."/>
            <person name="Nishide H."/>
            <person name="Uchiyama I."/>
            <person name="Baba T."/>
            <person name="Toyoda A."/>
            <person name="Fujiyama A."/>
            <person name="Naganuma T."/>
            <person name="Niki H."/>
        </authorList>
    </citation>
    <scope>NUCLEOTIDE SEQUENCE [LARGE SCALE GENOMIC DNA]</scope>
    <source>
        <strain evidence="5 6">KNC</strain>
    </source>
</reference>
<accession>A0A173LVA3</accession>
<dbReference type="PANTHER" id="PTHR42736:SF1">
    <property type="entry name" value="PROTEIN-GLUTAMINE GAMMA-GLUTAMYLTRANSFERASE"/>
    <property type="match status" value="1"/>
</dbReference>
<evidence type="ECO:0008006" key="7">
    <source>
        <dbReference type="Google" id="ProtNLM"/>
    </source>
</evidence>
<feature type="transmembrane region" description="Helical" evidence="2">
    <location>
        <begin position="581"/>
        <end position="608"/>
    </location>
</feature>